<evidence type="ECO:0000256" key="7">
    <source>
        <dbReference type="ARBA" id="ARBA00023137"/>
    </source>
</evidence>
<evidence type="ECO:0000256" key="2">
    <source>
        <dbReference type="ARBA" id="ARBA00011903"/>
    </source>
</evidence>
<keyword evidence="4" id="KW-0547">Nucleotide-binding</keyword>
<feature type="transmembrane region" description="Helical" evidence="9">
    <location>
        <begin position="29"/>
        <end position="48"/>
    </location>
</feature>
<dbReference type="EC" id="2.7.10.2" evidence="2"/>
<dbReference type="GO" id="GO:0004715">
    <property type="term" value="F:non-membrane spanning protein tyrosine kinase activity"/>
    <property type="evidence" value="ECO:0007669"/>
    <property type="project" value="UniProtKB-EC"/>
</dbReference>
<evidence type="ECO:0000256" key="9">
    <source>
        <dbReference type="SAM" id="Phobius"/>
    </source>
</evidence>
<dbReference type="InterPro" id="IPR025669">
    <property type="entry name" value="AAA_dom"/>
</dbReference>
<evidence type="ECO:0000256" key="6">
    <source>
        <dbReference type="ARBA" id="ARBA00022840"/>
    </source>
</evidence>
<dbReference type="InterPro" id="IPR027417">
    <property type="entry name" value="P-loop_NTPase"/>
</dbReference>
<dbReference type="SUPFAM" id="SSF52540">
    <property type="entry name" value="P-loop containing nucleoside triphosphate hydrolases"/>
    <property type="match status" value="1"/>
</dbReference>
<evidence type="ECO:0000259" key="10">
    <source>
        <dbReference type="Pfam" id="PF13614"/>
    </source>
</evidence>
<dbReference type="Proteomes" id="UP001176883">
    <property type="component" value="Unassembled WGS sequence"/>
</dbReference>
<dbReference type="InterPro" id="IPR005702">
    <property type="entry name" value="Wzc-like_C"/>
</dbReference>
<feature type="transmembrane region" description="Helical" evidence="9">
    <location>
        <begin position="490"/>
        <end position="512"/>
    </location>
</feature>
<dbReference type="CDD" id="cd05387">
    <property type="entry name" value="BY-kinase"/>
    <property type="match status" value="1"/>
</dbReference>
<keyword evidence="3 11" id="KW-0808">Transferase</keyword>
<comment type="catalytic activity">
    <reaction evidence="8">
        <text>L-tyrosyl-[protein] + ATP = O-phospho-L-tyrosyl-[protein] + ADP + H(+)</text>
        <dbReference type="Rhea" id="RHEA:10596"/>
        <dbReference type="Rhea" id="RHEA-COMP:10136"/>
        <dbReference type="Rhea" id="RHEA-COMP:20101"/>
        <dbReference type="ChEBI" id="CHEBI:15378"/>
        <dbReference type="ChEBI" id="CHEBI:30616"/>
        <dbReference type="ChEBI" id="CHEBI:46858"/>
        <dbReference type="ChEBI" id="CHEBI:61978"/>
        <dbReference type="ChEBI" id="CHEBI:456216"/>
        <dbReference type="EC" id="2.7.10.2"/>
    </reaction>
</comment>
<dbReference type="PANTHER" id="PTHR32309:SF13">
    <property type="entry name" value="FERRIC ENTEROBACTIN TRANSPORT PROTEIN FEPE"/>
    <property type="match status" value="1"/>
</dbReference>
<name>A0ABT8W720_9FLAO</name>
<organism evidence="11 12">
    <name type="scientific">Flavivirga aquimarina</name>
    <dbReference type="NCBI Taxonomy" id="2027862"/>
    <lineage>
        <taxon>Bacteria</taxon>
        <taxon>Pseudomonadati</taxon>
        <taxon>Bacteroidota</taxon>
        <taxon>Flavobacteriia</taxon>
        <taxon>Flavobacteriales</taxon>
        <taxon>Flavobacteriaceae</taxon>
        <taxon>Flavivirga</taxon>
    </lineage>
</organism>
<keyword evidence="12" id="KW-1185">Reference proteome</keyword>
<keyword evidence="7" id="KW-0829">Tyrosine-protein kinase</keyword>
<dbReference type="Pfam" id="PF13614">
    <property type="entry name" value="AAA_31"/>
    <property type="match status" value="1"/>
</dbReference>
<keyword evidence="9" id="KW-0472">Membrane</keyword>
<evidence type="ECO:0000256" key="1">
    <source>
        <dbReference type="ARBA" id="ARBA00007316"/>
    </source>
</evidence>
<dbReference type="PANTHER" id="PTHR32309">
    <property type="entry name" value="TYROSINE-PROTEIN KINASE"/>
    <property type="match status" value="1"/>
</dbReference>
<reference evidence="11" key="1">
    <citation type="submission" date="2023-07" db="EMBL/GenBank/DDBJ databases">
        <title>Two novel species in the genus Flavivirga.</title>
        <authorList>
            <person name="Kwon K."/>
        </authorList>
    </citation>
    <scope>NUCLEOTIDE SEQUENCE</scope>
    <source>
        <strain evidence="11">KCTC 52353</strain>
    </source>
</reference>
<keyword evidence="9" id="KW-0812">Transmembrane</keyword>
<dbReference type="EMBL" id="JAUOEK010000056">
    <property type="protein sequence ID" value="MDO5968914.1"/>
    <property type="molecule type" value="Genomic_DNA"/>
</dbReference>
<dbReference type="InterPro" id="IPR050445">
    <property type="entry name" value="Bact_polysacc_biosynth/exp"/>
</dbReference>
<evidence type="ECO:0000256" key="3">
    <source>
        <dbReference type="ARBA" id="ARBA00022679"/>
    </source>
</evidence>
<evidence type="ECO:0000256" key="4">
    <source>
        <dbReference type="ARBA" id="ARBA00022741"/>
    </source>
</evidence>
<proteinExistence type="inferred from homology"/>
<evidence type="ECO:0000313" key="11">
    <source>
        <dbReference type="EMBL" id="MDO5968914.1"/>
    </source>
</evidence>
<feature type="domain" description="AAA" evidence="10">
    <location>
        <begin position="582"/>
        <end position="747"/>
    </location>
</feature>
<keyword evidence="9" id="KW-1133">Transmembrane helix</keyword>
<protein>
    <recommendedName>
        <fullName evidence="2">non-specific protein-tyrosine kinase</fullName>
        <ecNumber evidence="2">2.7.10.2</ecNumber>
    </recommendedName>
</protein>
<gene>
    <name evidence="11" type="ORF">Q4Q35_03765</name>
</gene>
<sequence>MENQNNKSMFNTEADQINVLDDIRKYLKYWPWFLIVLVSTITISFFYLKYSTKIYLTNAKIQVLDKAKGIELNASVSLFNRLNVNLENEVELLKSYPIIEKVVVNNNLNITFFEKGSIQTSELVKLPFKLIALVKSDSIHTTKSFDITITSNGYDILNQNKNERIQIKDYNTLDHVDELPFEILEEAKNMRNLIGHTYQIKFTPKEEVVSQLKLGIKIKKAGNLSNVLSLSLQGENKTKSELILNSLIEEYNQDGIKDRQSVSRKTIEFINERLIGLFGELDSIENNKKEFKLQSKFLDIQKNAAQSIMELNMSDVSVFEISNQLFLANALKDKLISNSKEIHLLPANFGFNNDNLNDFIDDYNTKVLEYKKLNSNAGIGNPLIINIKEQLDKIKNNLENSLDIFIKEFQFKKTQLKSQNKKINTKIASLPLNEKLLRSIERQQEIKEGLYILLLQKKEEAAINLSVIEPSAKVVEYSKSNIDAISPKPFIIYSMAILLGLLCPFGVLYAVFTLDTKIHGVKDLEKFVPQIPIVAEIPLNKSPKEQILVNSNENTIQNEVFRILSSNISLINSFSKKDQSKVIYTTSSIKGEGKTYVSTNLSLVLASFKKKVLLVGADLRNPQIHNLIGYDKNYNGLSNYLYNGDNNTHWEDNLIKGFKNCSSLDILLGGPIPPNAPQLLINGSFKKLLDEAKDKYDYIIVDTAPTILVSDTFLISKYADIVLYVVRANYSDKKIIKHLKMLHETEKLSNMALVVNGVKKDNYNYGYSYGYKN</sequence>
<evidence type="ECO:0000256" key="8">
    <source>
        <dbReference type="ARBA" id="ARBA00051245"/>
    </source>
</evidence>
<accession>A0ABT8W720</accession>
<dbReference type="Gene3D" id="3.40.50.300">
    <property type="entry name" value="P-loop containing nucleotide triphosphate hydrolases"/>
    <property type="match status" value="1"/>
</dbReference>
<keyword evidence="5" id="KW-0418">Kinase</keyword>
<dbReference type="NCBIfam" id="TIGR01007">
    <property type="entry name" value="eps_fam"/>
    <property type="match status" value="1"/>
</dbReference>
<comment type="caution">
    <text evidence="11">The sequence shown here is derived from an EMBL/GenBank/DDBJ whole genome shotgun (WGS) entry which is preliminary data.</text>
</comment>
<comment type="similarity">
    <text evidence="1">Belongs to the CpsD/CapB family.</text>
</comment>
<evidence type="ECO:0000313" key="12">
    <source>
        <dbReference type="Proteomes" id="UP001176883"/>
    </source>
</evidence>
<evidence type="ECO:0000256" key="5">
    <source>
        <dbReference type="ARBA" id="ARBA00022777"/>
    </source>
</evidence>
<keyword evidence="6" id="KW-0067">ATP-binding</keyword>